<comment type="caution">
    <text evidence="2">The sequence shown here is derived from an EMBL/GenBank/DDBJ whole genome shotgun (WGS) entry which is preliminary data.</text>
</comment>
<name>A0A3A9ZBV4_9ACTN</name>
<dbReference type="AlphaFoldDB" id="A0A3A9ZBV4"/>
<sequence length="314" mass="31632">MAAATVGLLALPTAGPASAAPAGTPRALALSSSVSPPVITAGQTATQTITMSRAAPVGGMDVFVYGDARYNDFTSGRVHLPAGATSVSFPIRVGSYAVPTTVALHAQVSGRSLQRVAEVVVRPPTDQAVAELRFTPRVALANTWTTGVVVLRSPAPQGGVTVDVRRNTSYGPVVIMPLAVTVPAGSTTATFDAWVDSISEAEIIRPSAHLGASAAATELVVLPNRFDLGPGYARRGAVTEAAIGIGAAPNPDGVTIALTTTTEGVTVPPSVFVPPGSPGTTFPVTVSESASVSEPASITATWNGTSVTESLVIG</sequence>
<accession>A0A3A9ZBV4</accession>
<dbReference type="Proteomes" id="UP000281726">
    <property type="component" value="Unassembled WGS sequence"/>
</dbReference>
<evidence type="ECO:0000256" key="1">
    <source>
        <dbReference type="SAM" id="SignalP"/>
    </source>
</evidence>
<gene>
    <name evidence="2" type="ORF">D7223_17345</name>
</gene>
<protein>
    <submittedName>
        <fullName evidence="2">Uncharacterized protein</fullName>
    </submittedName>
</protein>
<organism evidence="2 3">
    <name type="scientific">Micromonospora endolithica</name>
    <dbReference type="NCBI Taxonomy" id="230091"/>
    <lineage>
        <taxon>Bacteria</taxon>
        <taxon>Bacillati</taxon>
        <taxon>Actinomycetota</taxon>
        <taxon>Actinomycetes</taxon>
        <taxon>Micromonosporales</taxon>
        <taxon>Micromonosporaceae</taxon>
        <taxon>Micromonospora</taxon>
    </lineage>
</organism>
<reference evidence="2 3" key="1">
    <citation type="journal article" date="2004" name="Syst. Appl. Microbiol.">
        <title>Cryptoendolithic actinomycetes from antarctic sandstone rock samples: Micromonospora endolithica sp. nov. and two isolates related to Micromonospora coerulea Jensen 1932.</title>
        <authorList>
            <person name="Hirsch P."/>
            <person name="Mevs U."/>
            <person name="Kroppenstedt R.M."/>
            <person name="Schumann P."/>
            <person name="Stackebrandt E."/>
        </authorList>
    </citation>
    <scope>NUCLEOTIDE SEQUENCE [LARGE SCALE GENOMIC DNA]</scope>
    <source>
        <strain evidence="2 3">JCM 12677</strain>
    </source>
</reference>
<proteinExistence type="predicted"/>
<keyword evidence="1" id="KW-0732">Signal</keyword>
<dbReference type="EMBL" id="RBAK01000006">
    <property type="protein sequence ID" value="RKN45374.1"/>
    <property type="molecule type" value="Genomic_DNA"/>
</dbReference>
<feature type="signal peptide" evidence="1">
    <location>
        <begin position="1"/>
        <end position="19"/>
    </location>
</feature>
<evidence type="ECO:0000313" key="2">
    <source>
        <dbReference type="EMBL" id="RKN45374.1"/>
    </source>
</evidence>
<keyword evidence="3" id="KW-1185">Reference proteome</keyword>
<feature type="chain" id="PRO_5017387750" evidence="1">
    <location>
        <begin position="20"/>
        <end position="314"/>
    </location>
</feature>
<evidence type="ECO:0000313" key="3">
    <source>
        <dbReference type="Proteomes" id="UP000281726"/>
    </source>
</evidence>